<name>A0A0A9EGI1_ARUDO</name>
<proteinExistence type="predicted"/>
<reference evidence="1" key="2">
    <citation type="journal article" date="2015" name="Data Brief">
        <title>Shoot transcriptome of the giant reed, Arundo donax.</title>
        <authorList>
            <person name="Barrero R.A."/>
            <person name="Guerrero F.D."/>
            <person name="Moolhuijzen P."/>
            <person name="Goolsby J.A."/>
            <person name="Tidwell J."/>
            <person name="Bellgard S.E."/>
            <person name="Bellgard M.I."/>
        </authorList>
    </citation>
    <scope>NUCLEOTIDE SEQUENCE</scope>
    <source>
        <tissue evidence="1">Shoot tissue taken approximately 20 cm above the soil surface</tissue>
    </source>
</reference>
<accession>A0A0A9EGI1</accession>
<evidence type="ECO:0000313" key="1">
    <source>
        <dbReference type="EMBL" id="JAD99181.1"/>
    </source>
</evidence>
<dbReference type="EMBL" id="GBRH01198714">
    <property type="protein sequence ID" value="JAD99181.1"/>
    <property type="molecule type" value="Transcribed_RNA"/>
</dbReference>
<reference evidence="1" key="1">
    <citation type="submission" date="2014-09" db="EMBL/GenBank/DDBJ databases">
        <authorList>
            <person name="Magalhaes I.L.F."/>
            <person name="Oliveira U."/>
            <person name="Santos F.R."/>
            <person name="Vidigal T.H.D.A."/>
            <person name="Brescovit A.D."/>
            <person name="Santos A.J."/>
        </authorList>
    </citation>
    <scope>NUCLEOTIDE SEQUENCE</scope>
    <source>
        <tissue evidence="1">Shoot tissue taken approximately 20 cm above the soil surface</tissue>
    </source>
</reference>
<protein>
    <submittedName>
        <fullName evidence="1">Uncharacterized protein</fullName>
    </submittedName>
</protein>
<dbReference type="AlphaFoldDB" id="A0A0A9EGI1"/>
<organism evidence="1">
    <name type="scientific">Arundo donax</name>
    <name type="common">Giant reed</name>
    <name type="synonym">Donax arundinaceus</name>
    <dbReference type="NCBI Taxonomy" id="35708"/>
    <lineage>
        <taxon>Eukaryota</taxon>
        <taxon>Viridiplantae</taxon>
        <taxon>Streptophyta</taxon>
        <taxon>Embryophyta</taxon>
        <taxon>Tracheophyta</taxon>
        <taxon>Spermatophyta</taxon>
        <taxon>Magnoliopsida</taxon>
        <taxon>Liliopsida</taxon>
        <taxon>Poales</taxon>
        <taxon>Poaceae</taxon>
        <taxon>PACMAD clade</taxon>
        <taxon>Arundinoideae</taxon>
        <taxon>Arundineae</taxon>
        <taxon>Arundo</taxon>
    </lineage>
</organism>
<sequence length="20" mass="2283">MPTRMPRPLKISLSLPVAFQ</sequence>